<dbReference type="InterPro" id="IPR012337">
    <property type="entry name" value="RNaseH-like_sf"/>
</dbReference>
<dbReference type="PROSITE" id="PS50994">
    <property type="entry name" value="INTEGRASE"/>
    <property type="match status" value="1"/>
</dbReference>
<evidence type="ECO:0000313" key="2">
    <source>
        <dbReference type="EMBL" id="GFY22112.1"/>
    </source>
</evidence>
<dbReference type="AlphaFoldDB" id="A0A8X7B8L1"/>
<dbReference type="PANTHER" id="PTHR37984">
    <property type="entry name" value="PROTEIN CBG26694"/>
    <property type="match status" value="1"/>
</dbReference>
<evidence type="ECO:0000259" key="1">
    <source>
        <dbReference type="PROSITE" id="PS50994"/>
    </source>
</evidence>
<protein>
    <submittedName>
        <fullName evidence="2">Retrovirus-related Pol polyprotein from transposon 412</fullName>
    </submittedName>
</protein>
<dbReference type="InterPro" id="IPR001584">
    <property type="entry name" value="Integrase_cat-core"/>
</dbReference>
<dbReference type="Gene3D" id="3.30.420.10">
    <property type="entry name" value="Ribonuclease H-like superfamily/Ribonuclease H"/>
    <property type="match status" value="1"/>
</dbReference>
<sequence length="344" mass="38706">MNFKLLRTAYIAHITDPCILGLDFLKNNNFKLDFENSNMHSKFEDITLFGLQTQFESNQKIIAKTNFSLSPRTECILHGRVAENRTFPFGVIDYPDSGSLKAGVLIASSVVDLSNSVIPVRIANISDRTRTIQEGEVIEASAPVTCVDRKCNTQNLSSEDLVKDLQQNTDLDEKQRWAAGGLINSSAYFQEHLRTLEEYDVEIHHRKGSAHGNVDAFSRRPCHESCKYCSRIENKFGVIDPIVREASHGPIPIPLGYHGHEAPFERTALDILGPLPRSSDGNNNILVVVDYFTKWPVAYPIPDQEASIVAELLVQHWILRFGVPLQTALRSREKLRFCSLQESV</sequence>
<dbReference type="PANTHER" id="PTHR37984:SF5">
    <property type="entry name" value="PROTEIN NYNRIN-LIKE"/>
    <property type="match status" value="1"/>
</dbReference>
<feature type="domain" description="Integrase catalytic" evidence="1">
    <location>
        <begin position="259"/>
        <end position="344"/>
    </location>
</feature>
<dbReference type="Proteomes" id="UP000887159">
    <property type="component" value="Unassembled WGS sequence"/>
</dbReference>
<dbReference type="InterPro" id="IPR036397">
    <property type="entry name" value="RNaseH_sf"/>
</dbReference>
<dbReference type="SUPFAM" id="SSF53098">
    <property type="entry name" value="Ribonuclease H-like"/>
    <property type="match status" value="1"/>
</dbReference>
<dbReference type="GO" id="GO:0015074">
    <property type="term" value="P:DNA integration"/>
    <property type="evidence" value="ECO:0007669"/>
    <property type="project" value="InterPro"/>
</dbReference>
<proteinExistence type="predicted"/>
<keyword evidence="3" id="KW-1185">Reference proteome</keyword>
<accession>A0A8X7B8L1</accession>
<organism evidence="2 3">
    <name type="scientific">Trichonephila clavipes</name>
    <name type="common">Golden silk orbweaver</name>
    <name type="synonym">Nephila clavipes</name>
    <dbReference type="NCBI Taxonomy" id="2585209"/>
    <lineage>
        <taxon>Eukaryota</taxon>
        <taxon>Metazoa</taxon>
        <taxon>Ecdysozoa</taxon>
        <taxon>Arthropoda</taxon>
        <taxon>Chelicerata</taxon>
        <taxon>Arachnida</taxon>
        <taxon>Araneae</taxon>
        <taxon>Araneomorphae</taxon>
        <taxon>Entelegynae</taxon>
        <taxon>Araneoidea</taxon>
        <taxon>Nephilidae</taxon>
        <taxon>Trichonephila</taxon>
    </lineage>
</organism>
<gene>
    <name evidence="2" type="primary">X975_13332</name>
    <name evidence="2" type="ORF">TNCV_3297561</name>
</gene>
<dbReference type="GO" id="GO:0003676">
    <property type="term" value="F:nucleic acid binding"/>
    <property type="evidence" value="ECO:0007669"/>
    <property type="project" value="InterPro"/>
</dbReference>
<name>A0A8X7B8L1_TRICX</name>
<dbReference type="EMBL" id="BMAU01021359">
    <property type="protein sequence ID" value="GFY22112.1"/>
    <property type="molecule type" value="Genomic_DNA"/>
</dbReference>
<dbReference type="InterPro" id="IPR050951">
    <property type="entry name" value="Retrovirus_Pol_polyprotein"/>
</dbReference>
<evidence type="ECO:0000313" key="3">
    <source>
        <dbReference type="Proteomes" id="UP000887159"/>
    </source>
</evidence>
<comment type="caution">
    <text evidence="2">The sequence shown here is derived from an EMBL/GenBank/DDBJ whole genome shotgun (WGS) entry which is preliminary data.</text>
</comment>
<reference evidence="2" key="1">
    <citation type="submission" date="2020-08" db="EMBL/GenBank/DDBJ databases">
        <title>Multicomponent nature underlies the extraordinary mechanical properties of spider dragline silk.</title>
        <authorList>
            <person name="Kono N."/>
            <person name="Nakamura H."/>
            <person name="Mori M."/>
            <person name="Yoshida Y."/>
            <person name="Ohtoshi R."/>
            <person name="Malay A.D."/>
            <person name="Moran D.A.P."/>
            <person name="Tomita M."/>
            <person name="Numata K."/>
            <person name="Arakawa K."/>
        </authorList>
    </citation>
    <scope>NUCLEOTIDE SEQUENCE</scope>
</reference>